<dbReference type="EMBL" id="AGNL01007733">
    <property type="protein sequence ID" value="EJK71026.1"/>
    <property type="molecule type" value="Genomic_DNA"/>
</dbReference>
<evidence type="ECO:0000313" key="2">
    <source>
        <dbReference type="Proteomes" id="UP000266841"/>
    </source>
</evidence>
<keyword evidence="2" id="KW-1185">Reference proteome</keyword>
<gene>
    <name evidence="1" type="ORF">THAOC_07568</name>
</gene>
<sequence length="217" mass="24294">MALRSVTVPSTVTKLGLCAFYDCSNLSEVIFLGDKRLLNQEFVDSGFRREGQGLLNQEAIKKMLFNGIGAFAFHACPLTVVKISISWAISERIERLLPECRVSVSNMILNLRHLDLKQDGNILACFPVIYTDPNDETEDETYEVLDTHLETARSLYQVLQLIAFHELKESSILIELALWKSTLDEGGDRACRVAIPGPAKSLLMEYCGFTGFLKPAF</sequence>
<organism evidence="1 2">
    <name type="scientific">Thalassiosira oceanica</name>
    <name type="common">Marine diatom</name>
    <dbReference type="NCBI Taxonomy" id="159749"/>
    <lineage>
        <taxon>Eukaryota</taxon>
        <taxon>Sar</taxon>
        <taxon>Stramenopiles</taxon>
        <taxon>Ochrophyta</taxon>
        <taxon>Bacillariophyta</taxon>
        <taxon>Coscinodiscophyceae</taxon>
        <taxon>Thalassiosirophycidae</taxon>
        <taxon>Thalassiosirales</taxon>
        <taxon>Thalassiosiraceae</taxon>
        <taxon>Thalassiosira</taxon>
    </lineage>
</organism>
<reference evidence="1 2" key="1">
    <citation type="journal article" date="2012" name="Genome Biol.">
        <title>Genome and low-iron response of an oceanic diatom adapted to chronic iron limitation.</title>
        <authorList>
            <person name="Lommer M."/>
            <person name="Specht M."/>
            <person name="Roy A.S."/>
            <person name="Kraemer L."/>
            <person name="Andreson R."/>
            <person name="Gutowska M.A."/>
            <person name="Wolf J."/>
            <person name="Bergner S.V."/>
            <person name="Schilhabel M.B."/>
            <person name="Klostermeier U.C."/>
            <person name="Beiko R.G."/>
            <person name="Rosenstiel P."/>
            <person name="Hippler M."/>
            <person name="Laroche J."/>
        </authorList>
    </citation>
    <scope>NUCLEOTIDE SEQUENCE [LARGE SCALE GENOMIC DNA]</scope>
    <source>
        <strain evidence="1 2">CCMP1005</strain>
    </source>
</reference>
<dbReference type="AlphaFoldDB" id="K0TC32"/>
<protein>
    <submittedName>
        <fullName evidence="1">Uncharacterized protein</fullName>
    </submittedName>
</protein>
<accession>K0TC32</accession>
<dbReference type="InterPro" id="IPR032675">
    <property type="entry name" value="LRR_dom_sf"/>
</dbReference>
<evidence type="ECO:0000313" key="1">
    <source>
        <dbReference type="EMBL" id="EJK71026.1"/>
    </source>
</evidence>
<proteinExistence type="predicted"/>
<dbReference type="Gene3D" id="3.80.10.10">
    <property type="entry name" value="Ribonuclease Inhibitor"/>
    <property type="match status" value="1"/>
</dbReference>
<dbReference type="Proteomes" id="UP000266841">
    <property type="component" value="Unassembled WGS sequence"/>
</dbReference>
<name>K0TC32_THAOC</name>
<comment type="caution">
    <text evidence="1">The sequence shown here is derived from an EMBL/GenBank/DDBJ whole genome shotgun (WGS) entry which is preliminary data.</text>
</comment>